<keyword evidence="2" id="KW-1185">Reference proteome</keyword>
<dbReference type="Proteomes" id="UP001621813">
    <property type="component" value="Unassembled WGS sequence"/>
</dbReference>
<name>A0ABW8PQJ2_9FLAO</name>
<dbReference type="RefSeq" id="WP_405322632.1">
    <property type="nucleotide sequence ID" value="NZ_JAZGZR010000018.1"/>
</dbReference>
<evidence type="ECO:0000313" key="2">
    <source>
        <dbReference type="Proteomes" id="UP001621813"/>
    </source>
</evidence>
<organism evidence="1 2">
    <name type="scientific">Flavobacterium davisii</name>
    <dbReference type="NCBI Taxonomy" id="2906077"/>
    <lineage>
        <taxon>Bacteria</taxon>
        <taxon>Pseudomonadati</taxon>
        <taxon>Bacteroidota</taxon>
        <taxon>Flavobacteriia</taxon>
        <taxon>Flavobacteriales</taxon>
        <taxon>Flavobacteriaceae</taxon>
        <taxon>Flavobacterium</taxon>
    </lineage>
</organism>
<comment type="caution">
    <text evidence="1">The sequence shown here is derived from an EMBL/GenBank/DDBJ whole genome shotgun (WGS) entry which is preliminary data.</text>
</comment>
<dbReference type="EMBL" id="JAZGZR010000018">
    <property type="protein sequence ID" value="MFK7049881.1"/>
    <property type="molecule type" value="Genomic_DNA"/>
</dbReference>
<protein>
    <recommendedName>
        <fullName evidence="3">DUF4178 domain-containing protein</fullName>
    </recommendedName>
</protein>
<accession>A0ABW8PQJ2</accession>
<reference evidence="1 2" key="1">
    <citation type="submission" date="2024-02" db="EMBL/GenBank/DDBJ databases">
        <title>Comparative Genomic Analysis of Flavobacterium Species Causing Columnaris Disease of Freshwater Fish in Thailand: Insights into Virulence and Resistance Mechanisms.</title>
        <authorList>
            <person name="Nguyen D."/>
            <person name="Chokmangmeepisarn P."/>
            <person name="Khianchaikhan K."/>
            <person name="Morishita M."/>
            <person name="Bunnoy A."/>
            <person name="Rodkhum C."/>
        </authorList>
    </citation>
    <scope>NUCLEOTIDE SEQUENCE [LARGE SCALE GENOMIC DNA]</scope>
    <source>
        <strain evidence="1 2">KCRT2007</strain>
    </source>
</reference>
<proteinExistence type="predicted"/>
<sequence>MKTYNVQKRVETEKNTDLFDQVGFDTLEEAEKLFGELLKKKVNLAGEYNENNHKEYYIESLEIESYDEETDEFEIVEGKIVYSEGMKDKNNYKGDYASFFWYFAKFDGTELVYNFYYDGNLEYENVKESELTNWYNY</sequence>
<evidence type="ECO:0000313" key="1">
    <source>
        <dbReference type="EMBL" id="MFK7049881.1"/>
    </source>
</evidence>
<gene>
    <name evidence="1" type="ORF">V3Q77_08265</name>
</gene>
<evidence type="ECO:0008006" key="3">
    <source>
        <dbReference type="Google" id="ProtNLM"/>
    </source>
</evidence>